<keyword evidence="2" id="KW-1185">Reference proteome</keyword>
<evidence type="ECO:0000256" key="1">
    <source>
        <dbReference type="SAM" id="Phobius"/>
    </source>
</evidence>
<keyword evidence="1" id="KW-0472">Membrane</keyword>
<keyword evidence="1" id="KW-0812">Transmembrane</keyword>
<reference evidence="2" key="1">
    <citation type="submission" date="2014-07" db="EMBL/GenBank/DDBJ databases">
        <authorList>
            <person name="Martin A.A"/>
            <person name="De Silva N."/>
        </authorList>
    </citation>
    <scope>NUCLEOTIDE SEQUENCE</scope>
</reference>
<name>A0A0K0FJZ2_STRVS</name>
<proteinExistence type="predicted"/>
<organism evidence="2 3">
    <name type="scientific">Strongyloides venezuelensis</name>
    <name type="common">Threadworm</name>
    <dbReference type="NCBI Taxonomy" id="75913"/>
    <lineage>
        <taxon>Eukaryota</taxon>
        <taxon>Metazoa</taxon>
        <taxon>Ecdysozoa</taxon>
        <taxon>Nematoda</taxon>
        <taxon>Chromadorea</taxon>
        <taxon>Rhabditida</taxon>
        <taxon>Tylenchina</taxon>
        <taxon>Panagrolaimomorpha</taxon>
        <taxon>Strongyloidoidea</taxon>
        <taxon>Strongyloididae</taxon>
        <taxon>Strongyloides</taxon>
    </lineage>
</organism>
<sequence>MNDNDYYNSQLFILETTTENASIDKVIDKINNLAGEINYFGNEGVSQIMDFVSNAESIVNKQKTNFEGVGENAEKMIDTVNYTFADWPVQAAIIAGIIGAIIVILLIIFLVIYTIYVFVSWIKLPNEEILSDNMKKKQKMKQSKGSNYGYIESI</sequence>
<evidence type="ECO:0000313" key="3">
    <source>
        <dbReference type="WBParaSite" id="SVE_0935500.1"/>
    </source>
</evidence>
<protein>
    <submittedName>
        <fullName evidence="3">PIR protein</fullName>
    </submittedName>
</protein>
<keyword evidence="1" id="KW-1133">Transmembrane helix</keyword>
<feature type="transmembrane region" description="Helical" evidence="1">
    <location>
        <begin position="91"/>
        <end position="119"/>
    </location>
</feature>
<dbReference type="Proteomes" id="UP000035680">
    <property type="component" value="Unassembled WGS sequence"/>
</dbReference>
<dbReference type="AlphaFoldDB" id="A0A0K0FJZ2"/>
<evidence type="ECO:0000313" key="2">
    <source>
        <dbReference type="Proteomes" id="UP000035680"/>
    </source>
</evidence>
<reference evidence="3" key="2">
    <citation type="submission" date="2015-08" db="UniProtKB">
        <authorList>
            <consortium name="WormBaseParasite"/>
        </authorList>
    </citation>
    <scope>IDENTIFICATION</scope>
</reference>
<dbReference type="WBParaSite" id="SVE_0935500.1">
    <property type="protein sequence ID" value="SVE_0935500.1"/>
    <property type="gene ID" value="SVE_0935500"/>
</dbReference>
<accession>A0A0K0FJZ2</accession>